<sequence>MSIHLMILASYLPKDLVNPTQKLMMQKLADSADDETRLSRPGMNRMVAWVGVGEKRCTTIITELVAKGLVERVEVGRPGRAAVYRVFPLAVPEMPKADDLRAQRLVANKAPKNPNLARKGVKRAAPSKAARTYLDLMGKETPAEMVSAADGFPQGNPVPEGEQVPPGEPIRFPQGNPAGSPAGTPSFPSPASSFPFPPTPVAGATGGPAPAAGDDDPSSAAQLEGCPAHRKAAGNCRACGTSPRAQLAKQDVARKEAARAQEGQFWQDWHSEAEQRRNQAQRGAQALQAARQEARAVVAKARGRLQK</sequence>
<feature type="compositionally biased region" description="Low complexity" evidence="1">
    <location>
        <begin position="201"/>
        <end position="212"/>
    </location>
</feature>
<feature type="compositionally biased region" description="Low complexity" evidence="1">
    <location>
        <begin position="278"/>
        <end position="288"/>
    </location>
</feature>
<dbReference type="RefSeq" id="WP_344468444.1">
    <property type="nucleotide sequence ID" value="NZ_BAAANT010000040.1"/>
</dbReference>
<protein>
    <recommendedName>
        <fullName evidence="4">Helix-turn-helix domain-containing protein</fullName>
    </recommendedName>
</protein>
<evidence type="ECO:0000256" key="1">
    <source>
        <dbReference type="SAM" id="MobiDB-lite"/>
    </source>
</evidence>
<dbReference type="Proteomes" id="UP001422759">
    <property type="component" value="Unassembled WGS sequence"/>
</dbReference>
<evidence type="ECO:0008006" key="4">
    <source>
        <dbReference type="Google" id="ProtNLM"/>
    </source>
</evidence>
<keyword evidence="3" id="KW-1185">Reference proteome</keyword>
<comment type="caution">
    <text evidence="2">The sequence shown here is derived from an EMBL/GenBank/DDBJ whole genome shotgun (WGS) entry which is preliminary data.</text>
</comment>
<reference evidence="2 3" key="1">
    <citation type="journal article" date="2019" name="Int. J. Syst. Evol. Microbiol.">
        <title>The Global Catalogue of Microorganisms (GCM) 10K type strain sequencing project: providing services to taxonomists for standard genome sequencing and annotation.</title>
        <authorList>
            <consortium name="The Broad Institute Genomics Platform"/>
            <consortium name="The Broad Institute Genome Sequencing Center for Infectious Disease"/>
            <person name="Wu L."/>
            <person name="Ma J."/>
        </authorList>
    </citation>
    <scope>NUCLEOTIDE SEQUENCE [LARGE SCALE GENOMIC DNA]</scope>
    <source>
        <strain evidence="2 3">JCM 14560</strain>
    </source>
</reference>
<dbReference type="EMBL" id="BAAANT010000040">
    <property type="protein sequence ID" value="GAA2154056.1"/>
    <property type="molecule type" value="Genomic_DNA"/>
</dbReference>
<evidence type="ECO:0000313" key="3">
    <source>
        <dbReference type="Proteomes" id="UP001422759"/>
    </source>
</evidence>
<gene>
    <name evidence="2" type="ORF">GCM10009760_52560</name>
</gene>
<accession>A0ABN3A508</accession>
<feature type="region of interest" description="Disordered" evidence="1">
    <location>
        <begin position="147"/>
        <end position="288"/>
    </location>
</feature>
<name>A0ABN3A508_9ACTN</name>
<organism evidence="2 3">
    <name type="scientific">Kitasatospora kazusensis</name>
    <dbReference type="NCBI Taxonomy" id="407974"/>
    <lineage>
        <taxon>Bacteria</taxon>
        <taxon>Bacillati</taxon>
        <taxon>Actinomycetota</taxon>
        <taxon>Actinomycetes</taxon>
        <taxon>Kitasatosporales</taxon>
        <taxon>Streptomycetaceae</taxon>
        <taxon>Kitasatospora</taxon>
    </lineage>
</organism>
<proteinExistence type="predicted"/>
<evidence type="ECO:0000313" key="2">
    <source>
        <dbReference type="EMBL" id="GAA2154056.1"/>
    </source>
</evidence>
<feature type="compositionally biased region" description="Low complexity" evidence="1">
    <location>
        <begin position="177"/>
        <end position="194"/>
    </location>
</feature>